<feature type="region of interest" description="Disordered" evidence="2">
    <location>
        <begin position="114"/>
        <end position="165"/>
    </location>
</feature>
<sequence length="653" mass="73102">MPNIDLIVRLEYTPVKSQMFADAPLSDIARRLDQDLDRFDLPQPRMKDIWVSNNTRNALCCSFRTNRYSSLYDRICRIVRRQYESGWIRDLKNHCCIKNICIYEEDVREEWEMSPKTEPLDRAYRSPAGSARSSRRSERSLSPVQRSPKDNLYPASTGSKTADQFDRGQTDTQLFLSFQYASQKAQWFSRHTNLFTDVVLQDFEFLKFPQPAREVLQIDEMSDSIKFSWKMKKPSAIHNQIRAFVTEQNANKGISQKKRACQILTVTMREEEVKSERETNNSSYPSSSKPILDDVQKTKRIRPVQDQEDIDESSGFVTSGHSRTGVFTEEHSVAQSDTLPDDLFELEYKLGGKQVKDEKRLPSEPPSKSDIQQKGGGCTSSSVLTTALGCSLQEREVHGAGFKNLNVTRMLQERAVVNYPESLIALGSNATPDSPPTDNPFLKFTNQPQGVDVNSPHVQITAGLQSSSSLAATCTGVDHQQTVERVLETSSEDQDSNIQVGSCAGTLLAEDRNQRGTFLSPSTPVEAPIRAITDMDDHSISIPRDSGKNTELISGLTKAFWSATHSLNTLSARALVLKGMLQDLGIGDSVFREDRLINESCYTLAKTKAQLRREQAECARLESIVGDVERECEDPVVVPALLAGFGIPTSDTC</sequence>
<evidence type="ECO:0000313" key="4">
    <source>
        <dbReference type="Proteomes" id="UP000297245"/>
    </source>
</evidence>
<feature type="region of interest" description="Disordered" evidence="2">
    <location>
        <begin position="271"/>
        <end position="323"/>
    </location>
</feature>
<feature type="compositionally biased region" description="Basic and acidic residues" evidence="2">
    <location>
        <begin position="114"/>
        <end position="124"/>
    </location>
</feature>
<gene>
    <name evidence="3" type="ORF">K435DRAFT_971710</name>
</gene>
<proteinExistence type="predicted"/>
<feature type="region of interest" description="Disordered" evidence="2">
    <location>
        <begin position="355"/>
        <end position="378"/>
    </location>
</feature>
<evidence type="ECO:0000256" key="1">
    <source>
        <dbReference type="SAM" id="Coils"/>
    </source>
</evidence>
<evidence type="ECO:0000313" key="3">
    <source>
        <dbReference type="EMBL" id="THU83121.1"/>
    </source>
</evidence>
<reference evidence="3 4" key="1">
    <citation type="journal article" date="2019" name="Nat. Ecol. Evol.">
        <title>Megaphylogeny resolves global patterns of mushroom evolution.</title>
        <authorList>
            <person name="Varga T."/>
            <person name="Krizsan K."/>
            <person name="Foldi C."/>
            <person name="Dima B."/>
            <person name="Sanchez-Garcia M."/>
            <person name="Sanchez-Ramirez S."/>
            <person name="Szollosi G.J."/>
            <person name="Szarkandi J.G."/>
            <person name="Papp V."/>
            <person name="Albert L."/>
            <person name="Andreopoulos W."/>
            <person name="Angelini C."/>
            <person name="Antonin V."/>
            <person name="Barry K.W."/>
            <person name="Bougher N.L."/>
            <person name="Buchanan P."/>
            <person name="Buyck B."/>
            <person name="Bense V."/>
            <person name="Catcheside P."/>
            <person name="Chovatia M."/>
            <person name="Cooper J."/>
            <person name="Damon W."/>
            <person name="Desjardin D."/>
            <person name="Finy P."/>
            <person name="Geml J."/>
            <person name="Haridas S."/>
            <person name="Hughes K."/>
            <person name="Justo A."/>
            <person name="Karasinski D."/>
            <person name="Kautmanova I."/>
            <person name="Kiss B."/>
            <person name="Kocsube S."/>
            <person name="Kotiranta H."/>
            <person name="LaButti K.M."/>
            <person name="Lechner B.E."/>
            <person name="Liimatainen K."/>
            <person name="Lipzen A."/>
            <person name="Lukacs Z."/>
            <person name="Mihaltcheva S."/>
            <person name="Morgado L.N."/>
            <person name="Niskanen T."/>
            <person name="Noordeloos M.E."/>
            <person name="Ohm R.A."/>
            <person name="Ortiz-Santana B."/>
            <person name="Ovrebo C."/>
            <person name="Racz N."/>
            <person name="Riley R."/>
            <person name="Savchenko A."/>
            <person name="Shiryaev A."/>
            <person name="Soop K."/>
            <person name="Spirin V."/>
            <person name="Szebenyi C."/>
            <person name="Tomsovsky M."/>
            <person name="Tulloss R.E."/>
            <person name="Uehling J."/>
            <person name="Grigoriev I.V."/>
            <person name="Vagvolgyi C."/>
            <person name="Papp T."/>
            <person name="Martin F.M."/>
            <person name="Miettinen O."/>
            <person name="Hibbett D.S."/>
            <person name="Nagy L.G."/>
        </authorList>
    </citation>
    <scope>NUCLEOTIDE SEQUENCE [LARGE SCALE GENOMIC DNA]</scope>
    <source>
        <strain evidence="3 4">CBS 962.96</strain>
    </source>
</reference>
<dbReference type="AlphaFoldDB" id="A0A4S8L420"/>
<protein>
    <submittedName>
        <fullName evidence="3">Uncharacterized protein</fullName>
    </submittedName>
</protein>
<dbReference type="EMBL" id="ML179686">
    <property type="protein sequence ID" value="THU83121.1"/>
    <property type="molecule type" value="Genomic_DNA"/>
</dbReference>
<accession>A0A4S8L420</accession>
<dbReference type="OrthoDB" id="3070390at2759"/>
<feature type="compositionally biased region" description="Polar residues" evidence="2">
    <location>
        <begin position="280"/>
        <end position="289"/>
    </location>
</feature>
<keyword evidence="4" id="KW-1185">Reference proteome</keyword>
<keyword evidence="1" id="KW-0175">Coiled coil</keyword>
<name>A0A4S8L420_DENBC</name>
<feature type="coiled-coil region" evidence="1">
    <location>
        <begin position="604"/>
        <end position="631"/>
    </location>
</feature>
<dbReference type="Proteomes" id="UP000297245">
    <property type="component" value="Unassembled WGS sequence"/>
</dbReference>
<evidence type="ECO:0000256" key="2">
    <source>
        <dbReference type="SAM" id="MobiDB-lite"/>
    </source>
</evidence>
<organism evidence="3 4">
    <name type="scientific">Dendrothele bispora (strain CBS 962.96)</name>
    <dbReference type="NCBI Taxonomy" id="1314807"/>
    <lineage>
        <taxon>Eukaryota</taxon>
        <taxon>Fungi</taxon>
        <taxon>Dikarya</taxon>
        <taxon>Basidiomycota</taxon>
        <taxon>Agaricomycotina</taxon>
        <taxon>Agaricomycetes</taxon>
        <taxon>Agaricomycetidae</taxon>
        <taxon>Agaricales</taxon>
        <taxon>Agaricales incertae sedis</taxon>
        <taxon>Dendrothele</taxon>
    </lineage>
</organism>